<name>M2QXM1_CERS8</name>
<evidence type="ECO:0000313" key="2">
    <source>
        <dbReference type="Proteomes" id="UP000016930"/>
    </source>
</evidence>
<sequence length="82" mass="9398">VVLHPRHKLAYFREAQRDACWVDEAERIAREEWEHLYAQTDSGSSASSDIELLDTGRAPGGIQVSTHPFLLVRQQCKAHRTR</sequence>
<keyword evidence="2" id="KW-1185">Reference proteome</keyword>
<protein>
    <submittedName>
        <fullName evidence="1">Uncharacterized protein</fullName>
    </submittedName>
</protein>
<evidence type="ECO:0000313" key="1">
    <source>
        <dbReference type="EMBL" id="EMD30687.1"/>
    </source>
</evidence>
<feature type="non-terminal residue" evidence="1">
    <location>
        <position position="1"/>
    </location>
</feature>
<proteinExistence type="predicted"/>
<organism evidence="1 2">
    <name type="scientific">Ceriporiopsis subvermispora (strain B)</name>
    <name type="common">White-rot fungus</name>
    <name type="synonym">Gelatoporia subvermispora</name>
    <dbReference type="NCBI Taxonomy" id="914234"/>
    <lineage>
        <taxon>Eukaryota</taxon>
        <taxon>Fungi</taxon>
        <taxon>Dikarya</taxon>
        <taxon>Basidiomycota</taxon>
        <taxon>Agaricomycotina</taxon>
        <taxon>Agaricomycetes</taxon>
        <taxon>Polyporales</taxon>
        <taxon>Gelatoporiaceae</taxon>
        <taxon>Gelatoporia</taxon>
    </lineage>
</organism>
<dbReference type="OrthoDB" id="2792018at2759"/>
<reference evidence="1 2" key="1">
    <citation type="journal article" date="2012" name="Proc. Natl. Acad. Sci. U.S.A.">
        <title>Comparative genomics of Ceriporiopsis subvermispora and Phanerochaete chrysosporium provide insight into selective ligninolysis.</title>
        <authorList>
            <person name="Fernandez-Fueyo E."/>
            <person name="Ruiz-Duenas F.J."/>
            <person name="Ferreira P."/>
            <person name="Floudas D."/>
            <person name="Hibbett D.S."/>
            <person name="Canessa P."/>
            <person name="Larrondo L.F."/>
            <person name="James T.Y."/>
            <person name="Seelenfreund D."/>
            <person name="Lobos S."/>
            <person name="Polanco R."/>
            <person name="Tello M."/>
            <person name="Honda Y."/>
            <person name="Watanabe T."/>
            <person name="Watanabe T."/>
            <person name="Ryu J.S."/>
            <person name="Kubicek C.P."/>
            <person name="Schmoll M."/>
            <person name="Gaskell J."/>
            <person name="Hammel K.E."/>
            <person name="St John F.J."/>
            <person name="Vanden Wymelenberg A."/>
            <person name="Sabat G."/>
            <person name="Splinter BonDurant S."/>
            <person name="Syed K."/>
            <person name="Yadav J.S."/>
            <person name="Doddapaneni H."/>
            <person name="Subramanian V."/>
            <person name="Lavin J.L."/>
            <person name="Oguiza J.A."/>
            <person name="Perez G."/>
            <person name="Pisabarro A.G."/>
            <person name="Ramirez L."/>
            <person name="Santoyo F."/>
            <person name="Master E."/>
            <person name="Coutinho P.M."/>
            <person name="Henrissat B."/>
            <person name="Lombard V."/>
            <person name="Magnuson J.K."/>
            <person name="Kuees U."/>
            <person name="Hori C."/>
            <person name="Igarashi K."/>
            <person name="Samejima M."/>
            <person name="Held B.W."/>
            <person name="Barry K.W."/>
            <person name="LaButti K.M."/>
            <person name="Lapidus A."/>
            <person name="Lindquist E.A."/>
            <person name="Lucas S.M."/>
            <person name="Riley R."/>
            <person name="Salamov A.A."/>
            <person name="Hoffmeister D."/>
            <person name="Schwenk D."/>
            <person name="Hadar Y."/>
            <person name="Yarden O."/>
            <person name="de Vries R.P."/>
            <person name="Wiebenga A."/>
            <person name="Stenlid J."/>
            <person name="Eastwood D."/>
            <person name="Grigoriev I.V."/>
            <person name="Berka R.M."/>
            <person name="Blanchette R.A."/>
            <person name="Kersten P."/>
            <person name="Martinez A.T."/>
            <person name="Vicuna R."/>
            <person name="Cullen D."/>
        </authorList>
    </citation>
    <scope>NUCLEOTIDE SEQUENCE [LARGE SCALE GENOMIC DNA]</scope>
    <source>
        <strain evidence="1 2">B</strain>
    </source>
</reference>
<dbReference type="Proteomes" id="UP000016930">
    <property type="component" value="Unassembled WGS sequence"/>
</dbReference>
<gene>
    <name evidence="1" type="ORF">CERSUDRAFT_60947</name>
</gene>
<dbReference type="AlphaFoldDB" id="M2QXM1"/>
<dbReference type="HOGENOM" id="CLU_2564572_0_0_1"/>
<dbReference type="EMBL" id="KB445889">
    <property type="protein sequence ID" value="EMD30687.1"/>
    <property type="molecule type" value="Genomic_DNA"/>
</dbReference>
<accession>M2QXM1</accession>